<organism evidence="1 2">
    <name type="scientific">Schistosoma mattheei</name>
    <dbReference type="NCBI Taxonomy" id="31246"/>
    <lineage>
        <taxon>Eukaryota</taxon>
        <taxon>Metazoa</taxon>
        <taxon>Spiralia</taxon>
        <taxon>Lophotrochozoa</taxon>
        <taxon>Platyhelminthes</taxon>
        <taxon>Trematoda</taxon>
        <taxon>Digenea</taxon>
        <taxon>Strigeidida</taxon>
        <taxon>Schistosomatoidea</taxon>
        <taxon>Schistosomatidae</taxon>
        <taxon>Schistosoma</taxon>
    </lineage>
</organism>
<evidence type="ECO:0000313" key="1">
    <source>
        <dbReference type="EMBL" id="VDP71523.1"/>
    </source>
</evidence>
<keyword evidence="2" id="KW-1185">Reference proteome</keyword>
<name>A0A3P8JPE4_9TREM</name>
<accession>A0A3P8JPE4</accession>
<evidence type="ECO:0000313" key="2">
    <source>
        <dbReference type="Proteomes" id="UP000269396"/>
    </source>
</evidence>
<gene>
    <name evidence="1" type="ORF">SMTD_LOCUS16509</name>
</gene>
<sequence>MLQSYSDVIYLFVRLLEMHLPLENIHCKHNDTFL</sequence>
<reference evidence="1 2" key="1">
    <citation type="submission" date="2018-11" db="EMBL/GenBank/DDBJ databases">
        <authorList>
            <consortium name="Pathogen Informatics"/>
        </authorList>
    </citation>
    <scope>NUCLEOTIDE SEQUENCE [LARGE SCALE GENOMIC DNA]</scope>
    <source>
        <strain>Denwood</strain>
        <strain evidence="2">Zambia</strain>
    </source>
</reference>
<dbReference type="EMBL" id="UZAL01037278">
    <property type="protein sequence ID" value="VDP71523.1"/>
    <property type="molecule type" value="Genomic_DNA"/>
</dbReference>
<proteinExistence type="predicted"/>
<dbReference type="Proteomes" id="UP000269396">
    <property type="component" value="Unassembled WGS sequence"/>
</dbReference>
<protein>
    <submittedName>
        <fullName evidence="1">Uncharacterized protein</fullName>
    </submittedName>
</protein>
<dbReference type="AlphaFoldDB" id="A0A3P8JPE4"/>